<dbReference type="GO" id="GO:0005737">
    <property type="term" value="C:cytoplasm"/>
    <property type="evidence" value="ECO:0007669"/>
    <property type="project" value="UniProtKB-SubCell"/>
</dbReference>
<evidence type="ECO:0000313" key="4">
    <source>
        <dbReference type="Proteomes" id="UP000810252"/>
    </source>
</evidence>
<dbReference type="GO" id="GO:0017148">
    <property type="term" value="P:negative regulation of translation"/>
    <property type="evidence" value="ECO:0007669"/>
    <property type="project" value="UniProtKB-UniRule"/>
</dbReference>
<dbReference type="Proteomes" id="UP000810252">
    <property type="component" value="Unassembled WGS sequence"/>
</dbReference>
<dbReference type="InterPro" id="IPR004394">
    <property type="entry name" value="Iojap/RsfS/C7orf30"/>
</dbReference>
<gene>
    <name evidence="2 3" type="primary">rsfS</name>
    <name evidence="3" type="ORF">IAC29_01245</name>
</gene>
<keyword evidence="2" id="KW-0963">Cytoplasm</keyword>
<proteinExistence type="inferred from homology"/>
<dbReference type="PANTHER" id="PTHR21043">
    <property type="entry name" value="IOJAP SUPERFAMILY ORTHOLOG"/>
    <property type="match status" value="1"/>
</dbReference>
<organism evidence="3 4">
    <name type="scientific">Candidatus Cryptobacteroides merdigallinarum</name>
    <dbReference type="NCBI Taxonomy" id="2840770"/>
    <lineage>
        <taxon>Bacteria</taxon>
        <taxon>Pseudomonadati</taxon>
        <taxon>Bacteroidota</taxon>
        <taxon>Bacteroidia</taxon>
        <taxon>Bacteroidales</taxon>
        <taxon>Candidatus Cryptobacteroides</taxon>
    </lineage>
</organism>
<comment type="subunit">
    <text evidence="2">Interacts with ribosomal protein uL14 (rplN).</text>
</comment>
<dbReference type="HAMAP" id="MF_01477">
    <property type="entry name" value="Iojap_RsfS"/>
    <property type="match status" value="1"/>
</dbReference>
<dbReference type="GO" id="GO:0042256">
    <property type="term" value="P:cytosolic ribosome assembly"/>
    <property type="evidence" value="ECO:0007669"/>
    <property type="project" value="UniProtKB-UniRule"/>
</dbReference>
<accession>A0A9D9EJ47</accession>
<dbReference type="EMBL" id="JADIMQ010000018">
    <property type="protein sequence ID" value="MBO8447880.1"/>
    <property type="molecule type" value="Genomic_DNA"/>
</dbReference>
<dbReference type="AlphaFoldDB" id="A0A9D9EJ47"/>
<comment type="similarity">
    <text evidence="1 2">Belongs to the Iojap/RsfS family.</text>
</comment>
<dbReference type="PANTHER" id="PTHR21043:SF0">
    <property type="entry name" value="MITOCHONDRIAL ASSEMBLY OF RIBOSOMAL LARGE SUBUNIT PROTEIN 1"/>
    <property type="match status" value="1"/>
</dbReference>
<dbReference type="GO" id="GO:0043023">
    <property type="term" value="F:ribosomal large subunit binding"/>
    <property type="evidence" value="ECO:0007669"/>
    <property type="project" value="TreeGrafter"/>
</dbReference>
<dbReference type="NCBIfam" id="TIGR00090">
    <property type="entry name" value="rsfS_iojap_ybeB"/>
    <property type="match status" value="1"/>
</dbReference>
<reference evidence="3" key="1">
    <citation type="submission" date="2020-10" db="EMBL/GenBank/DDBJ databases">
        <authorList>
            <person name="Gilroy R."/>
        </authorList>
    </citation>
    <scope>NUCLEOTIDE SEQUENCE</scope>
    <source>
        <strain evidence="3">20514</strain>
    </source>
</reference>
<dbReference type="Gene3D" id="3.30.460.10">
    <property type="entry name" value="Beta Polymerase, domain 2"/>
    <property type="match status" value="1"/>
</dbReference>
<protein>
    <recommendedName>
        <fullName evidence="2">Ribosomal silencing factor RsfS</fullName>
    </recommendedName>
</protein>
<dbReference type="InterPro" id="IPR043519">
    <property type="entry name" value="NT_sf"/>
</dbReference>
<keyword evidence="2" id="KW-0810">Translation regulation</keyword>
<evidence type="ECO:0000256" key="1">
    <source>
        <dbReference type="ARBA" id="ARBA00010574"/>
    </source>
</evidence>
<comment type="subcellular location">
    <subcellularLocation>
        <location evidence="2">Cytoplasm</location>
    </subcellularLocation>
</comment>
<dbReference type="SUPFAM" id="SSF81301">
    <property type="entry name" value="Nucleotidyltransferase"/>
    <property type="match status" value="1"/>
</dbReference>
<comment type="caution">
    <text evidence="3">The sequence shown here is derived from an EMBL/GenBank/DDBJ whole genome shotgun (WGS) entry which is preliminary data.</text>
</comment>
<reference evidence="3" key="2">
    <citation type="journal article" date="2021" name="PeerJ">
        <title>Extensive microbial diversity within the chicken gut microbiome revealed by metagenomics and culture.</title>
        <authorList>
            <person name="Gilroy R."/>
            <person name="Ravi A."/>
            <person name="Getino M."/>
            <person name="Pursley I."/>
            <person name="Horton D.L."/>
            <person name="Alikhan N.F."/>
            <person name="Baker D."/>
            <person name="Gharbi K."/>
            <person name="Hall N."/>
            <person name="Watson M."/>
            <person name="Adriaenssens E.M."/>
            <person name="Foster-Nyarko E."/>
            <person name="Jarju S."/>
            <person name="Secka A."/>
            <person name="Antonio M."/>
            <person name="Oren A."/>
            <person name="Chaudhuri R.R."/>
            <person name="La Ragione R."/>
            <person name="Hildebrand F."/>
            <person name="Pallen M.J."/>
        </authorList>
    </citation>
    <scope>NUCLEOTIDE SEQUENCE</scope>
    <source>
        <strain evidence="3">20514</strain>
    </source>
</reference>
<dbReference type="Pfam" id="PF02410">
    <property type="entry name" value="RsfS"/>
    <property type="match status" value="1"/>
</dbReference>
<evidence type="ECO:0000256" key="2">
    <source>
        <dbReference type="HAMAP-Rule" id="MF_01477"/>
    </source>
</evidence>
<comment type="function">
    <text evidence="2">Functions as a ribosomal silencing factor. Interacts with ribosomal protein uL14 (rplN), blocking formation of intersubunit bridge B8. Prevents association of the 30S and 50S ribosomal subunits and the formation of functional ribosomes, thus repressing translation.</text>
</comment>
<evidence type="ECO:0000313" key="3">
    <source>
        <dbReference type="EMBL" id="MBO8447880.1"/>
    </source>
</evidence>
<keyword evidence="2" id="KW-0678">Repressor</keyword>
<sequence length="113" mass="13009">MDNNEIKVIADAMLDKKGQDVVSLDLRNIGTAISDYFIVCNADSTTNVDAIADNVEEMMLEKCGRKVLRSQGKENSFWIILDYGDIVVHIFQTQYREFYRLEALWSDAEKCEY</sequence>
<name>A0A9D9EJ47_9BACT</name>
<dbReference type="GO" id="GO:0090071">
    <property type="term" value="P:negative regulation of ribosome biogenesis"/>
    <property type="evidence" value="ECO:0007669"/>
    <property type="project" value="UniProtKB-UniRule"/>
</dbReference>